<dbReference type="HAMAP" id="MF_01925">
    <property type="entry name" value="P5C_reductase"/>
    <property type="match status" value="1"/>
</dbReference>
<comment type="catalytic activity">
    <reaction evidence="4">
        <text>L-proline + NADP(+) = (S)-1-pyrroline-5-carboxylate + NADPH + 2 H(+)</text>
        <dbReference type="Rhea" id="RHEA:14109"/>
        <dbReference type="ChEBI" id="CHEBI:15378"/>
        <dbReference type="ChEBI" id="CHEBI:17388"/>
        <dbReference type="ChEBI" id="CHEBI:57783"/>
        <dbReference type="ChEBI" id="CHEBI:58349"/>
        <dbReference type="ChEBI" id="CHEBI:60039"/>
        <dbReference type="EC" id="1.5.1.2"/>
    </reaction>
</comment>
<dbReference type="PIRSF" id="PIRSF000193">
    <property type="entry name" value="Pyrrol-5-carb_rd"/>
    <property type="match status" value="1"/>
</dbReference>
<dbReference type="InterPro" id="IPR000304">
    <property type="entry name" value="Pyrroline-COOH_reductase"/>
</dbReference>
<dbReference type="SUPFAM" id="SSF48179">
    <property type="entry name" value="6-phosphogluconate dehydrogenase C-terminal domain-like"/>
    <property type="match status" value="1"/>
</dbReference>
<proteinExistence type="inferred from homology"/>
<dbReference type="FunFam" id="1.10.3730.10:FF:000001">
    <property type="entry name" value="Pyrroline-5-carboxylate reductase"/>
    <property type="match status" value="1"/>
</dbReference>
<comment type="subcellular location">
    <subcellularLocation>
        <location evidence="4">Cytoplasm</location>
    </subcellularLocation>
</comment>
<reference evidence="6 7" key="1">
    <citation type="journal article" date="2014" name="Genome Announc.">
        <title>Comparative Genome Analysis of Two Isolates of the Fish Pathogen Piscirickettsia salmonis from Different Hosts Reveals Major Differences in Virulence-Associated Secretion Systems.</title>
        <authorList>
            <person name="Bohle H."/>
            <person name="Henriquez P."/>
            <person name="Grothusen H."/>
            <person name="Navas E."/>
            <person name="Sandoval A."/>
            <person name="Bustamante F."/>
            <person name="Bustos P."/>
            <person name="Mancilla M."/>
        </authorList>
    </citation>
    <scope>NUCLEOTIDE SEQUENCE [LARGE SCALE GENOMIC DNA]</scope>
    <source>
        <strain evidence="7">B1-32597</strain>
    </source>
</reference>
<evidence type="ECO:0000256" key="1">
    <source>
        <dbReference type="ARBA" id="ARBA00005525"/>
    </source>
</evidence>
<keyword evidence="4" id="KW-0641">Proline biosynthesis</keyword>
<dbReference type="Proteomes" id="UP000029558">
    <property type="component" value="Chromosome"/>
</dbReference>
<comment type="catalytic activity">
    <reaction evidence="4">
        <text>L-proline + NAD(+) = (S)-1-pyrroline-5-carboxylate + NADH + 2 H(+)</text>
        <dbReference type="Rhea" id="RHEA:14105"/>
        <dbReference type="ChEBI" id="CHEBI:15378"/>
        <dbReference type="ChEBI" id="CHEBI:17388"/>
        <dbReference type="ChEBI" id="CHEBI:57540"/>
        <dbReference type="ChEBI" id="CHEBI:57945"/>
        <dbReference type="ChEBI" id="CHEBI:60039"/>
        <dbReference type="EC" id="1.5.1.2"/>
    </reaction>
</comment>
<evidence type="ECO:0000313" key="6">
    <source>
        <dbReference type="EMBL" id="ALB21276.1"/>
    </source>
</evidence>
<organism evidence="6 7">
    <name type="scientific">Piscirickettsia salmonis</name>
    <dbReference type="NCBI Taxonomy" id="1238"/>
    <lineage>
        <taxon>Bacteria</taxon>
        <taxon>Pseudomonadati</taxon>
        <taxon>Pseudomonadota</taxon>
        <taxon>Gammaproteobacteria</taxon>
        <taxon>Thiotrichales</taxon>
        <taxon>Piscirickettsiaceae</taxon>
        <taxon>Piscirickettsia</taxon>
    </lineage>
</organism>
<dbReference type="EMBL" id="CP012508">
    <property type="protein sequence ID" value="ALB21276.1"/>
    <property type="molecule type" value="Genomic_DNA"/>
</dbReference>
<dbReference type="NCBIfam" id="TIGR00112">
    <property type="entry name" value="proC"/>
    <property type="match status" value="1"/>
</dbReference>
<dbReference type="InterPro" id="IPR028939">
    <property type="entry name" value="P5C_Rdtase_cat_N"/>
</dbReference>
<sequence length="274" mass="29367">MNKVIGFIGGGNMTRSLVAGLIADGYTASMIWVADRNVEKCTLLTEQFGINAINDIRQVIEQAEIIVFSVKPQGLKAVIVEYATLIQQKECLVISVAAGITTRTLQHWLGESVPVIRAMPNTPALVCSGATGLYAGTTVTKLQREDAESLMRAVGLVLWVNSEAEFDALLSLSGCGPAYIFLVIEAMAKAGIKMGLEQQSAHLLAIQTALGAARMALESDEQIDILRQQVMSKGGATAEGVKVLEQSGIYEIFENTLSAAKARAEQISFEFGQD</sequence>
<dbReference type="SUPFAM" id="SSF51735">
    <property type="entry name" value="NAD(P)-binding Rossmann-fold domains"/>
    <property type="match status" value="1"/>
</dbReference>
<dbReference type="Gene3D" id="3.40.50.720">
    <property type="entry name" value="NAD(P)-binding Rossmann-like Domain"/>
    <property type="match status" value="1"/>
</dbReference>
<comment type="pathway">
    <text evidence="4">Amino-acid biosynthesis; L-proline biosynthesis; L-proline from L-glutamate 5-semialdehyde: step 1/1.</text>
</comment>
<dbReference type="InterPro" id="IPR036291">
    <property type="entry name" value="NAD(P)-bd_dom_sf"/>
</dbReference>
<accession>A0A1L6TFX9</accession>
<dbReference type="GO" id="GO:0055129">
    <property type="term" value="P:L-proline biosynthetic process"/>
    <property type="evidence" value="ECO:0007669"/>
    <property type="project" value="UniProtKB-UniRule"/>
</dbReference>
<dbReference type="EC" id="1.5.1.2" evidence="4 5"/>
<dbReference type="InterPro" id="IPR029036">
    <property type="entry name" value="P5CR_dimer"/>
</dbReference>
<keyword evidence="3 4" id="KW-0560">Oxidoreductase</keyword>
<evidence type="ECO:0000313" key="7">
    <source>
        <dbReference type="Proteomes" id="UP000029558"/>
    </source>
</evidence>
<dbReference type="Pfam" id="PF03807">
    <property type="entry name" value="F420_oxidored"/>
    <property type="match status" value="1"/>
</dbReference>
<dbReference type="Gene3D" id="1.10.3730.10">
    <property type="entry name" value="ProC C-terminal domain-like"/>
    <property type="match status" value="1"/>
</dbReference>
<protein>
    <recommendedName>
        <fullName evidence="4 5">Pyrroline-5-carboxylate reductase</fullName>
        <shortName evidence="4">P5C reductase</shortName>
        <shortName evidence="4">P5CR</shortName>
        <ecNumber evidence="4 5">1.5.1.2</ecNumber>
    </recommendedName>
    <alternativeName>
        <fullName evidence="4">PCA reductase</fullName>
    </alternativeName>
</protein>
<comment type="function">
    <text evidence="4">Catalyzes the reduction of 1-pyrroline-5-carboxylate (PCA) to L-proline.</text>
</comment>
<comment type="similarity">
    <text evidence="1 4">Belongs to the pyrroline-5-carboxylate reductase family.</text>
</comment>
<evidence type="ECO:0000256" key="3">
    <source>
        <dbReference type="ARBA" id="ARBA00023002"/>
    </source>
</evidence>
<dbReference type="PANTHER" id="PTHR11645:SF0">
    <property type="entry name" value="PYRROLINE-5-CARBOXYLATE REDUCTASE 3"/>
    <property type="match status" value="1"/>
</dbReference>
<dbReference type="RefSeq" id="WP_017376246.1">
    <property type="nucleotide sequence ID" value="NZ_CP012508.1"/>
</dbReference>
<keyword evidence="4" id="KW-0963">Cytoplasm</keyword>
<dbReference type="AlphaFoldDB" id="A0A1L6TFX9"/>
<name>A0A1L6TFX9_PISSA</name>
<evidence type="ECO:0000256" key="4">
    <source>
        <dbReference type="HAMAP-Rule" id="MF_01925"/>
    </source>
</evidence>
<dbReference type="PANTHER" id="PTHR11645">
    <property type="entry name" value="PYRROLINE-5-CARBOXYLATE REDUCTASE"/>
    <property type="match status" value="1"/>
</dbReference>
<dbReference type="GO" id="GO:0004735">
    <property type="term" value="F:pyrroline-5-carboxylate reductase activity"/>
    <property type="evidence" value="ECO:0007669"/>
    <property type="project" value="UniProtKB-UniRule"/>
</dbReference>
<dbReference type="InterPro" id="IPR008927">
    <property type="entry name" value="6-PGluconate_DH-like_C_sf"/>
</dbReference>
<dbReference type="Pfam" id="PF14748">
    <property type="entry name" value="P5CR_dimer"/>
    <property type="match status" value="1"/>
</dbReference>
<dbReference type="GO" id="GO:0005737">
    <property type="term" value="C:cytoplasm"/>
    <property type="evidence" value="ECO:0007669"/>
    <property type="project" value="UniProtKB-SubCell"/>
</dbReference>
<evidence type="ECO:0000256" key="2">
    <source>
        <dbReference type="ARBA" id="ARBA00022857"/>
    </source>
</evidence>
<gene>
    <name evidence="4" type="primary">proC</name>
    <name evidence="6" type="ORF">KU39_88</name>
</gene>
<evidence type="ECO:0000256" key="5">
    <source>
        <dbReference type="NCBIfam" id="TIGR00112"/>
    </source>
</evidence>
<keyword evidence="2 4" id="KW-0521">NADP</keyword>
<keyword evidence="4" id="KW-0028">Amino-acid biosynthesis</keyword>